<dbReference type="PANTHER" id="PTHR33223:SF8">
    <property type="entry name" value="OS04G0172440 PROTEIN"/>
    <property type="match status" value="1"/>
</dbReference>
<name>A0AAV5MH05_9ROSI</name>
<sequence length="454" mass="51078">MSEENTATNPKKSAVDERVDKLEAAMQTVAATLQTISLTLSTLTTGSIPSTAYLVPSTPAPPVPIPPSIITSGIQTNFKFKQPDFDKYDDSGCPYAHLQMYARKMTAYANHERALIHYFQDSLSGPASIWFSILNKKKIRTFKDVSQAFMKQYEYNINLAPTRDNLQRVTKKVTAGEQIEDGLKTGLIMDFQAIQKQLEQVKMGSAGSTSKKFAPGGKKEDEEAFSHISTCHTKPVYNVAKISYNRQPQLQYTSAFKPTTYPFWYDPQARCEYHNVVGHGTEYCATLRHKIQDLIDKGKLQLDTKEAESTPNITRNPLPPRDASTMNMVALDEVALDEVEKPFKEVAVDDITDEVCFDDEEDYFGFNNLFGPANMIDSKERWRRMLAEKASMEKHPSFHLVHHAKAPMGSHESMLLGTREEESLCDSLRNLTINALDEEELEFDKGVSLVNGSF</sequence>
<reference evidence="2 3" key="1">
    <citation type="journal article" date="2021" name="Commun. Biol.">
        <title>The genome of Shorea leprosula (Dipterocarpaceae) highlights the ecological relevance of drought in aseasonal tropical rainforests.</title>
        <authorList>
            <person name="Ng K.K.S."/>
            <person name="Kobayashi M.J."/>
            <person name="Fawcett J.A."/>
            <person name="Hatakeyama M."/>
            <person name="Paape T."/>
            <person name="Ng C.H."/>
            <person name="Ang C.C."/>
            <person name="Tnah L.H."/>
            <person name="Lee C.T."/>
            <person name="Nishiyama T."/>
            <person name="Sese J."/>
            <person name="O'Brien M.J."/>
            <person name="Copetti D."/>
            <person name="Mohd Noor M.I."/>
            <person name="Ong R.C."/>
            <person name="Putra M."/>
            <person name="Sireger I.Z."/>
            <person name="Indrioko S."/>
            <person name="Kosugi Y."/>
            <person name="Izuno A."/>
            <person name="Isagi Y."/>
            <person name="Lee S.L."/>
            <person name="Shimizu K.K."/>
        </authorList>
    </citation>
    <scope>NUCLEOTIDE SEQUENCE [LARGE SCALE GENOMIC DNA]</scope>
    <source>
        <strain evidence="2">214</strain>
    </source>
</reference>
<evidence type="ECO:0000313" key="2">
    <source>
        <dbReference type="EMBL" id="GKV48797.1"/>
    </source>
</evidence>
<dbReference type="PANTHER" id="PTHR33223">
    <property type="entry name" value="CCHC-TYPE DOMAIN-CONTAINING PROTEIN"/>
    <property type="match status" value="1"/>
</dbReference>
<proteinExistence type="predicted"/>
<evidence type="ECO:0000313" key="3">
    <source>
        <dbReference type="Proteomes" id="UP001054252"/>
    </source>
</evidence>
<keyword evidence="3" id="KW-1185">Reference proteome</keyword>
<gene>
    <name evidence="2" type="ORF">SLEP1_g55589</name>
</gene>
<accession>A0AAV5MH05</accession>
<organism evidence="2 3">
    <name type="scientific">Rubroshorea leprosula</name>
    <dbReference type="NCBI Taxonomy" id="152421"/>
    <lineage>
        <taxon>Eukaryota</taxon>
        <taxon>Viridiplantae</taxon>
        <taxon>Streptophyta</taxon>
        <taxon>Embryophyta</taxon>
        <taxon>Tracheophyta</taxon>
        <taxon>Spermatophyta</taxon>
        <taxon>Magnoliopsida</taxon>
        <taxon>eudicotyledons</taxon>
        <taxon>Gunneridae</taxon>
        <taxon>Pentapetalae</taxon>
        <taxon>rosids</taxon>
        <taxon>malvids</taxon>
        <taxon>Malvales</taxon>
        <taxon>Dipterocarpaceae</taxon>
        <taxon>Rubroshorea</taxon>
    </lineage>
</organism>
<dbReference type="AlphaFoldDB" id="A0AAV5MH05"/>
<dbReference type="InterPro" id="IPR005162">
    <property type="entry name" value="Retrotrans_gag_dom"/>
</dbReference>
<protein>
    <recommendedName>
        <fullName evidence="1">Retrotransposon gag domain-containing protein</fullName>
    </recommendedName>
</protein>
<dbReference type="Pfam" id="PF03732">
    <property type="entry name" value="Retrotrans_gag"/>
    <property type="match status" value="1"/>
</dbReference>
<comment type="caution">
    <text evidence="2">The sequence shown here is derived from an EMBL/GenBank/DDBJ whole genome shotgun (WGS) entry which is preliminary data.</text>
</comment>
<feature type="domain" description="Retrotransposon gag" evidence="1">
    <location>
        <begin position="119"/>
        <end position="171"/>
    </location>
</feature>
<dbReference type="Proteomes" id="UP001054252">
    <property type="component" value="Unassembled WGS sequence"/>
</dbReference>
<evidence type="ECO:0000259" key="1">
    <source>
        <dbReference type="Pfam" id="PF03732"/>
    </source>
</evidence>
<dbReference type="EMBL" id="BPVZ01000271">
    <property type="protein sequence ID" value="GKV48797.1"/>
    <property type="molecule type" value="Genomic_DNA"/>
</dbReference>